<gene>
    <name evidence="4" type="ORF">CAL65_11145</name>
</gene>
<keyword evidence="5" id="KW-1185">Reference proteome</keyword>
<evidence type="ECO:0000259" key="2">
    <source>
        <dbReference type="Pfam" id="PF09557"/>
    </source>
</evidence>
<dbReference type="RefSeq" id="WP_116347859.1">
    <property type="nucleotide sequence ID" value="NZ_NFZW01000009.1"/>
</dbReference>
<dbReference type="InterPro" id="IPR052967">
    <property type="entry name" value="Stress_Response_Assoc"/>
</dbReference>
<dbReference type="Proteomes" id="UP000256763">
    <property type="component" value="Unassembled WGS sequence"/>
</dbReference>
<dbReference type="PANTHER" id="PTHR38463">
    <property type="entry name" value="STRESS RESPONSE PROTEIN YSNF"/>
    <property type="match status" value="1"/>
</dbReference>
<feature type="compositionally biased region" description="Basic and acidic residues" evidence="1">
    <location>
        <begin position="38"/>
        <end position="47"/>
    </location>
</feature>
<dbReference type="EMBL" id="NFZW01000009">
    <property type="protein sequence ID" value="RFA36516.1"/>
    <property type="molecule type" value="Genomic_DNA"/>
</dbReference>
<organism evidence="4 5">
    <name type="scientific">Alkalilimnicola ehrlichii</name>
    <dbReference type="NCBI Taxonomy" id="351052"/>
    <lineage>
        <taxon>Bacteria</taxon>
        <taxon>Pseudomonadati</taxon>
        <taxon>Pseudomonadota</taxon>
        <taxon>Gammaproteobacteria</taxon>
        <taxon>Chromatiales</taxon>
        <taxon>Ectothiorhodospiraceae</taxon>
        <taxon>Alkalilimnicola</taxon>
    </lineage>
</organism>
<dbReference type="Pfam" id="PF09557">
    <property type="entry name" value="DUF2382"/>
    <property type="match status" value="1"/>
</dbReference>
<dbReference type="PANTHER" id="PTHR38463:SF1">
    <property type="entry name" value="STRESS RESPONSE PROTEIN YSNF"/>
    <property type="match status" value="1"/>
</dbReference>
<protein>
    <recommendedName>
        <fullName evidence="6">DUF2382 domain-containing protein</fullName>
    </recommendedName>
</protein>
<accession>A0A3E0WWX7</accession>
<comment type="caution">
    <text evidence="4">The sequence shown here is derived from an EMBL/GenBank/DDBJ whole genome shotgun (WGS) entry which is preliminary data.</text>
</comment>
<reference evidence="5" key="1">
    <citation type="submission" date="2017-05" db="EMBL/GenBank/DDBJ databases">
        <authorList>
            <person name="Sharma S."/>
            <person name="Sidhu C."/>
            <person name="Pinnaka A.K."/>
        </authorList>
    </citation>
    <scope>NUCLEOTIDE SEQUENCE [LARGE SCALE GENOMIC DNA]</scope>
    <source>
        <strain evidence="5">AK93</strain>
    </source>
</reference>
<name>A0A3E0WWX7_9GAMM</name>
<dbReference type="InterPro" id="IPR019060">
    <property type="entry name" value="DUF2382"/>
</dbReference>
<dbReference type="AlphaFoldDB" id="A0A3E0WWX7"/>
<evidence type="ECO:0008006" key="6">
    <source>
        <dbReference type="Google" id="ProtNLM"/>
    </source>
</evidence>
<evidence type="ECO:0000259" key="3">
    <source>
        <dbReference type="Pfam" id="PF11181"/>
    </source>
</evidence>
<evidence type="ECO:0000313" key="4">
    <source>
        <dbReference type="EMBL" id="RFA36516.1"/>
    </source>
</evidence>
<feature type="domain" description="General stress protein 17M-like" evidence="3">
    <location>
        <begin position="5"/>
        <end position="44"/>
    </location>
</feature>
<feature type="domain" description="DUF2382" evidence="2">
    <location>
        <begin position="193"/>
        <end position="301"/>
    </location>
</feature>
<evidence type="ECO:0000256" key="1">
    <source>
        <dbReference type="SAM" id="MobiDB-lite"/>
    </source>
</evidence>
<proteinExistence type="predicted"/>
<dbReference type="Pfam" id="PF11181">
    <property type="entry name" value="YflT"/>
    <property type="match status" value="1"/>
</dbReference>
<sequence>MAKTVVGSFDNYQEAQSVVEELAQAGFDHDNISIMAKDQERRDREGSEAGGDTSDVAPAQARAPLAGGGLGRGGRRNCRCRTRDRASTGCRSARDALAGAGIGAAAGGAIGALTKLGVGEEDAHAYAENIRRGGAVVVVDATDADAEQAAGIMHNHGAIDIDRRREQWQQSGWQGFDENAEPYEAEQEQVIPAVNEELEVGKREVESGRARVYVRSTEEPAHEEIKLREDDLHVERRPVDRPASERDLEASRDQSMEFRETKEEPVVQKTPRVTEEVRVGKESRERTEEIDDTVRRTDVEIDDEEHRQGQPPRHPDEPGRPLNP</sequence>
<feature type="region of interest" description="Disordered" evidence="1">
    <location>
        <begin position="216"/>
        <end position="324"/>
    </location>
</feature>
<dbReference type="InterPro" id="IPR025889">
    <property type="entry name" value="GSP17M-like_dom"/>
</dbReference>
<evidence type="ECO:0000313" key="5">
    <source>
        <dbReference type="Proteomes" id="UP000256763"/>
    </source>
</evidence>
<feature type="region of interest" description="Disordered" evidence="1">
    <location>
        <begin position="38"/>
        <end position="77"/>
    </location>
</feature>